<dbReference type="InterPro" id="IPR049079">
    <property type="entry name" value="Mov-10_helical"/>
</dbReference>
<protein>
    <recommendedName>
        <fullName evidence="2">Helicase MOV-10 helical domain-containing protein</fullName>
    </recommendedName>
</protein>
<organism evidence="3 4">
    <name type="scientific">Mya arenaria</name>
    <name type="common">Soft-shell clam</name>
    <dbReference type="NCBI Taxonomy" id="6604"/>
    <lineage>
        <taxon>Eukaryota</taxon>
        <taxon>Metazoa</taxon>
        <taxon>Spiralia</taxon>
        <taxon>Lophotrochozoa</taxon>
        <taxon>Mollusca</taxon>
        <taxon>Bivalvia</taxon>
        <taxon>Autobranchia</taxon>
        <taxon>Heteroconchia</taxon>
        <taxon>Euheterodonta</taxon>
        <taxon>Imparidentia</taxon>
        <taxon>Neoheterodontei</taxon>
        <taxon>Myida</taxon>
        <taxon>Myoidea</taxon>
        <taxon>Myidae</taxon>
        <taxon>Mya</taxon>
    </lineage>
</organism>
<feature type="compositionally biased region" description="Basic and acidic residues" evidence="1">
    <location>
        <begin position="39"/>
        <end position="54"/>
    </location>
</feature>
<feature type="domain" description="Helicase MOV-10 helical" evidence="2">
    <location>
        <begin position="126"/>
        <end position="158"/>
    </location>
</feature>
<dbReference type="Pfam" id="PF21635">
    <property type="entry name" value="Mov-10_helical"/>
    <property type="match status" value="1"/>
</dbReference>
<evidence type="ECO:0000313" key="3">
    <source>
        <dbReference type="EMBL" id="WAR05016.1"/>
    </source>
</evidence>
<evidence type="ECO:0000256" key="1">
    <source>
        <dbReference type="SAM" id="MobiDB-lite"/>
    </source>
</evidence>
<name>A0ABY7E7W2_MYAAR</name>
<evidence type="ECO:0000313" key="4">
    <source>
        <dbReference type="Proteomes" id="UP001164746"/>
    </source>
</evidence>
<dbReference type="EMBL" id="CP111016">
    <property type="protein sequence ID" value="WAR05016.1"/>
    <property type="molecule type" value="Genomic_DNA"/>
</dbReference>
<keyword evidence="4" id="KW-1185">Reference proteome</keyword>
<sequence>MSRRPSYRNIQRESKAFVKFLKKSENAADTNKAANNDEYVDKDKSDHEDKTNNIDMYKRDEMRAMYDTKFVPQRHERVAFRHVIRYLKEFKLVHELGDLHDELKPRAPFEYPKRIPDKDFKERIPGSVLDCSLSTETYTERMKTLLWVEEIQIDIDIKDYDLVGVTMILDMITQMLILEVGLTRGMSLPVQRETGDIKLAWGELLLEIFRFHARETSALQLEDQLEGFVLKMELIKLSSIAEEMRVGKKKSWTLIPDSSSRTPNRYITSRSLTADRTLPDEENKMDHRRLVDGCNWMYHNMTCTLCWIGIEE</sequence>
<accession>A0ABY7E7W2</accession>
<feature type="compositionally biased region" description="Low complexity" evidence="1">
    <location>
        <begin position="28"/>
        <end position="37"/>
    </location>
</feature>
<feature type="region of interest" description="Disordered" evidence="1">
    <location>
        <begin position="28"/>
        <end position="54"/>
    </location>
</feature>
<proteinExistence type="predicted"/>
<evidence type="ECO:0000259" key="2">
    <source>
        <dbReference type="Pfam" id="PF21635"/>
    </source>
</evidence>
<gene>
    <name evidence="3" type="ORF">MAR_020385</name>
</gene>
<dbReference type="Proteomes" id="UP001164746">
    <property type="component" value="Chromosome 5"/>
</dbReference>
<reference evidence="3" key="1">
    <citation type="submission" date="2022-11" db="EMBL/GenBank/DDBJ databases">
        <title>Centuries of genome instability and evolution in soft-shell clam transmissible cancer (bioRxiv).</title>
        <authorList>
            <person name="Hart S.F.M."/>
            <person name="Yonemitsu M.A."/>
            <person name="Giersch R.M."/>
            <person name="Beal B.F."/>
            <person name="Arriagada G."/>
            <person name="Davis B.W."/>
            <person name="Ostrander E.A."/>
            <person name="Goff S.P."/>
            <person name="Metzger M.J."/>
        </authorList>
    </citation>
    <scope>NUCLEOTIDE SEQUENCE</scope>
    <source>
        <strain evidence="3">MELC-2E11</strain>
        <tissue evidence="3">Siphon/mantle</tissue>
    </source>
</reference>